<dbReference type="GO" id="GO:0005737">
    <property type="term" value="C:cytoplasm"/>
    <property type="evidence" value="ECO:0007669"/>
    <property type="project" value="TreeGrafter"/>
</dbReference>
<feature type="region of interest" description="Disordered" evidence="1">
    <location>
        <begin position="1"/>
        <end position="28"/>
    </location>
</feature>
<name>A0A9P8WBG0_9HYPO</name>
<dbReference type="AlphaFoldDB" id="A0A9P8WBG0"/>
<dbReference type="PANTHER" id="PTHR23257">
    <property type="entry name" value="SERINE-THREONINE PROTEIN KINASE"/>
    <property type="match status" value="1"/>
</dbReference>
<feature type="compositionally biased region" description="Polar residues" evidence="1">
    <location>
        <begin position="437"/>
        <end position="455"/>
    </location>
</feature>
<dbReference type="InterPro" id="IPR050167">
    <property type="entry name" value="Ser_Thr_protein_kinase"/>
</dbReference>
<dbReference type="GO" id="GO:0007165">
    <property type="term" value="P:signal transduction"/>
    <property type="evidence" value="ECO:0007669"/>
    <property type="project" value="TreeGrafter"/>
</dbReference>
<organism evidence="4 5">
    <name type="scientific">Thelonectria olida</name>
    <dbReference type="NCBI Taxonomy" id="1576542"/>
    <lineage>
        <taxon>Eukaryota</taxon>
        <taxon>Fungi</taxon>
        <taxon>Dikarya</taxon>
        <taxon>Ascomycota</taxon>
        <taxon>Pezizomycotina</taxon>
        <taxon>Sordariomycetes</taxon>
        <taxon>Hypocreomycetidae</taxon>
        <taxon>Hypocreales</taxon>
        <taxon>Nectriaceae</taxon>
        <taxon>Thelonectria</taxon>
    </lineage>
</organism>
<feature type="compositionally biased region" description="Polar residues" evidence="1">
    <location>
        <begin position="464"/>
        <end position="473"/>
    </location>
</feature>
<feature type="region of interest" description="Disordered" evidence="1">
    <location>
        <begin position="509"/>
        <end position="546"/>
    </location>
</feature>
<evidence type="ECO:0000313" key="5">
    <source>
        <dbReference type="Proteomes" id="UP000777438"/>
    </source>
</evidence>
<evidence type="ECO:0000256" key="1">
    <source>
        <dbReference type="SAM" id="MobiDB-lite"/>
    </source>
</evidence>
<dbReference type="GO" id="GO:0004672">
    <property type="term" value="F:protein kinase activity"/>
    <property type="evidence" value="ECO:0007669"/>
    <property type="project" value="InterPro"/>
</dbReference>
<feature type="transmembrane region" description="Helical" evidence="2">
    <location>
        <begin position="1020"/>
        <end position="1040"/>
    </location>
</feature>
<sequence length="1042" mass="119180">MSLASCWSRPDRTRSRVKKGQQAQKRLPPSSRLAIIRNEGDKDHVAVLSRLLKTLEENEVPGPQLFRLHKEFSKPLGEGSEGNVRCINIEGAAQYHKLDKRIRSKWPFELIAIKQHRKLRDGRQTRARRAVSAEPDRNNLAARFVAAECEVLALSPSLFRNHPNIVQLKGWGLCLDTIEDGECPCCGPLQVPLLVLERAEMNLSQFLRQHFSEPAEYRNLDLEQGIPNSLSVPSNYSRPSRYDPGMTTWDSLASWITVGEDRYEGVRQLCIDIGHGLEALHQNKFTHGDLKPENILMFRNGTNWTAKLCDFGCARGEINAPASGRQPQKQREPYHGTEGWLPPAHEADADHDFDGLRRCDIYVYGLVVWSCFYLEGEPPENPSLARAKSTGKRFQDRWKWFSPKRRRLNESINRVFECTLCPNKSERGPAPWRELQRGQQTITRAKNDPRGQSTTSRREEDSQVLPSSHQDSGNTRRYDLLPEQKMAYRRRRWWIRTCAAVENELNRTQEGIDDTSDSKFAKDLEEDPSNGANMEEDETATRVTSTVRHPDDDLFCNQPFETAIRREESQSLHRELLDVLGRLPAEHSFVDLYCLARFRSRIPLAWWQESGAHTNMVEIALRFTPEIDICTLSWLCKGPIGNFEVASLFPHFFARILSSKFRGHALDESARLDRFLLLFRSGARIEKEFSVSRWRSGCEPLSVLAWFLSECRPATHPVVIKEIYRRVYQAQTTEYMAASTLDYIRSPVGDSSPEQWSRLQRDLSLVGKNLPRVWAQIMNASPISPDTTTRAVENTPLLPSPSLPPGWKRHGDCRGNDNQQCFEDKYTHSFTLEQPRVSLMEIRQLKIGFLDPKIGGSCYLDLAHYITPGMSLGSSKTFDMNITNRFPIYDDVWFSEEWRTVPPRDDVLRKVKEITPFSTRISNLRFRDALTNSIRWSLRALVRAMTWLHLLGVLILCLGMLVVIHGLVFAVVLGKMEFPPGLIWVTVPVFLLFALAYLLIIVSLIHYYCAEDGYVGALGFYSLSTFVHDMIEAYSVVIGLSS</sequence>
<dbReference type="Pfam" id="PF00069">
    <property type="entry name" value="Pkinase"/>
    <property type="match status" value="1"/>
</dbReference>
<keyword evidence="2" id="KW-0812">Transmembrane</keyword>
<dbReference type="PROSITE" id="PS00108">
    <property type="entry name" value="PROTEIN_KINASE_ST"/>
    <property type="match status" value="1"/>
</dbReference>
<feature type="region of interest" description="Disordered" evidence="1">
    <location>
        <begin position="320"/>
        <end position="343"/>
    </location>
</feature>
<feature type="region of interest" description="Disordered" evidence="1">
    <location>
        <begin position="427"/>
        <end position="479"/>
    </location>
</feature>
<keyword evidence="2" id="KW-1133">Transmembrane helix</keyword>
<dbReference type="SMART" id="SM00220">
    <property type="entry name" value="S_TKc"/>
    <property type="match status" value="1"/>
</dbReference>
<gene>
    <name evidence="4" type="ORF">B0T10DRAFT_603954</name>
</gene>
<dbReference type="SUPFAM" id="SSF56112">
    <property type="entry name" value="Protein kinase-like (PK-like)"/>
    <property type="match status" value="1"/>
</dbReference>
<accession>A0A9P8WBG0</accession>
<feature type="transmembrane region" description="Helical" evidence="2">
    <location>
        <begin position="947"/>
        <end position="974"/>
    </location>
</feature>
<evidence type="ECO:0000259" key="3">
    <source>
        <dbReference type="PROSITE" id="PS50011"/>
    </source>
</evidence>
<dbReference type="Proteomes" id="UP000777438">
    <property type="component" value="Unassembled WGS sequence"/>
</dbReference>
<dbReference type="InterPro" id="IPR008271">
    <property type="entry name" value="Ser/Thr_kinase_AS"/>
</dbReference>
<dbReference type="InterPro" id="IPR011009">
    <property type="entry name" value="Kinase-like_dom_sf"/>
</dbReference>
<dbReference type="InterPro" id="IPR000719">
    <property type="entry name" value="Prot_kinase_dom"/>
</dbReference>
<dbReference type="OrthoDB" id="4062651at2759"/>
<dbReference type="GO" id="GO:0005524">
    <property type="term" value="F:ATP binding"/>
    <property type="evidence" value="ECO:0007669"/>
    <property type="project" value="InterPro"/>
</dbReference>
<dbReference type="EMBL" id="JAGPYM010000005">
    <property type="protein sequence ID" value="KAH6894463.1"/>
    <property type="molecule type" value="Genomic_DNA"/>
</dbReference>
<feature type="compositionally biased region" description="Acidic residues" evidence="1">
    <location>
        <begin position="524"/>
        <end position="538"/>
    </location>
</feature>
<evidence type="ECO:0000256" key="2">
    <source>
        <dbReference type="SAM" id="Phobius"/>
    </source>
</evidence>
<feature type="transmembrane region" description="Helical" evidence="2">
    <location>
        <begin position="981"/>
        <end position="1008"/>
    </location>
</feature>
<comment type="caution">
    <text evidence="4">The sequence shown here is derived from an EMBL/GenBank/DDBJ whole genome shotgun (WGS) entry which is preliminary data.</text>
</comment>
<feature type="domain" description="Protein kinase" evidence="3">
    <location>
        <begin position="70"/>
        <end position="442"/>
    </location>
</feature>
<reference evidence="4 5" key="1">
    <citation type="journal article" date="2021" name="Nat. Commun.">
        <title>Genetic determinants of endophytism in the Arabidopsis root mycobiome.</title>
        <authorList>
            <person name="Mesny F."/>
            <person name="Miyauchi S."/>
            <person name="Thiergart T."/>
            <person name="Pickel B."/>
            <person name="Atanasova L."/>
            <person name="Karlsson M."/>
            <person name="Huettel B."/>
            <person name="Barry K.W."/>
            <person name="Haridas S."/>
            <person name="Chen C."/>
            <person name="Bauer D."/>
            <person name="Andreopoulos W."/>
            <person name="Pangilinan J."/>
            <person name="LaButti K."/>
            <person name="Riley R."/>
            <person name="Lipzen A."/>
            <person name="Clum A."/>
            <person name="Drula E."/>
            <person name="Henrissat B."/>
            <person name="Kohler A."/>
            <person name="Grigoriev I.V."/>
            <person name="Martin F.M."/>
            <person name="Hacquard S."/>
        </authorList>
    </citation>
    <scope>NUCLEOTIDE SEQUENCE [LARGE SCALE GENOMIC DNA]</scope>
    <source>
        <strain evidence="4 5">MPI-CAGE-CH-0241</strain>
    </source>
</reference>
<keyword evidence="2" id="KW-0472">Membrane</keyword>
<protein>
    <recommendedName>
        <fullName evidence="3">Protein kinase domain-containing protein</fullName>
    </recommendedName>
</protein>
<proteinExistence type="predicted"/>
<dbReference type="PROSITE" id="PS50011">
    <property type="entry name" value="PROTEIN_KINASE_DOM"/>
    <property type="match status" value="1"/>
</dbReference>
<keyword evidence="5" id="KW-1185">Reference proteome</keyword>
<evidence type="ECO:0000313" key="4">
    <source>
        <dbReference type="EMBL" id="KAH6894463.1"/>
    </source>
</evidence>
<dbReference type="Gene3D" id="1.10.510.10">
    <property type="entry name" value="Transferase(Phosphotransferase) domain 1"/>
    <property type="match status" value="1"/>
</dbReference>